<organism evidence="1 2">
    <name type="scientific">Cellulomonas iranensis</name>
    <dbReference type="NCBI Taxonomy" id="76862"/>
    <lineage>
        <taxon>Bacteria</taxon>
        <taxon>Bacillati</taxon>
        <taxon>Actinomycetota</taxon>
        <taxon>Actinomycetes</taxon>
        <taxon>Micrococcales</taxon>
        <taxon>Cellulomonadaceae</taxon>
        <taxon>Cellulomonas</taxon>
    </lineage>
</organism>
<dbReference type="EMBL" id="JAUSVM010000001">
    <property type="protein sequence ID" value="MDQ0425152.1"/>
    <property type="molecule type" value="Genomic_DNA"/>
</dbReference>
<evidence type="ECO:0000313" key="2">
    <source>
        <dbReference type="Proteomes" id="UP001240250"/>
    </source>
</evidence>
<accession>A0ABU0GKQ9</accession>
<comment type="caution">
    <text evidence="1">The sequence shown here is derived from an EMBL/GenBank/DDBJ whole genome shotgun (WGS) entry which is preliminary data.</text>
</comment>
<proteinExistence type="predicted"/>
<protein>
    <recommendedName>
        <fullName evidence="3">Beta protein</fullName>
    </recommendedName>
</protein>
<evidence type="ECO:0008006" key="3">
    <source>
        <dbReference type="Google" id="ProtNLM"/>
    </source>
</evidence>
<name>A0ABU0GKQ9_9CELL</name>
<dbReference type="Proteomes" id="UP001240250">
    <property type="component" value="Unassembled WGS sequence"/>
</dbReference>
<sequence>MTFDHRHYVPVVLTKRGERRALGDLSPSVKSHLTPLFEVAPIDWNFDLDEPSKTIDGHLSTLGPDLAACWGHDRAFVDMQFIAPTERMADGSHPLDWLIAQANAAGVTLLPSVSPGRDVAYRAAAARAVARDRRGACIRLTTGEWPSATGVARLDELLRELAIAPADVDLILDLAEDVAASSELALTAVRNELNALPYAADWRTVTVSGAGFPKDLSGVGRGLSAVERTEWVLYQDLLAGSTTSVVPQFGDYGVAHPDPILNIDPRLLSISAAFRYTIDLAWLVAKGELFKGAGGSGKGGAAALPVAAAIAADPRFAGASHCAGDAWIAAVPGSGGNPEAWRRVATTHHLTHVAEAVSRLP</sequence>
<dbReference type="RefSeq" id="WP_070319164.1">
    <property type="nucleotide sequence ID" value="NZ_JAUSVM010000001.1"/>
</dbReference>
<keyword evidence="2" id="KW-1185">Reference proteome</keyword>
<dbReference type="InterPro" id="IPR025683">
    <property type="entry name" value="Protein_beta"/>
</dbReference>
<gene>
    <name evidence="1" type="ORF">JO380_001533</name>
</gene>
<evidence type="ECO:0000313" key="1">
    <source>
        <dbReference type="EMBL" id="MDQ0425152.1"/>
    </source>
</evidence>
<dbReference type="Pfam" id="PF14350">
    <property type="entry name" value="Beta_protein"/>
    <property type="match status" value="1"/>
</dbReference>
<reference evidence="1 2" key="1">
    <citation type="submission" date="2023-07" db="EMBL/GenBank/DDBJ databases">
        <title>Sequencing the genomes of 1000 actinobacteria strains.</title>
        <authorList>
            <person name="Klenk H.-P."/>
        </authorList>
    </citation>
    <scope>NUCLEOTIDE SEQUENCE [LARGE SCALE GENOMIC DNA]</scope>
    <source>
        <strain evidence="1 2">DSM 14785</strain>
    </source>
</reference>